<keyword evidence="7" id="KW-1185">Reference proteome</keyword>
<comment type="similarity">
    <text evidence="1">Belongs to the sigma-70 factor family. ECF subfamily.</text>
</comment>
<dbReference type="InterPro" id="IPR013325">
    <property type="entry name" value="RNA_pol_sigma_r2"/>
</dbReference>
<evidence type="ECO:0000256" key="3">
    <source>
        <dbReference type="ARBA" id="ARBA00023082"/>
    </source>
</evidence>
<dbReference type="GO" id="GO:0016987">
    <property type="term" value="F:sigma factor activity"/>
    <property type="evidence" value="ECO:0007669"/>
    <property type="project" value="UniProtKB-KW"/>
</dbReference>
<evidence type="ECO:0000256" key="1">
    <source>
        <dbReference type="ARBA" id="ARBA00010641"/>
    </source>
</evidence>
<sequence>MAEITLLLQRWEDGEPAALEELMPMVYPHLREVAAAYVRRERTPDLLQATALVHELYIRLLNQKKASWNDRRHFYAFSARIMRMILIDHARSNLTEMRGGNAPHLPLSEDLLWVDIGSSDLLELNRALDELQAVDPEKVKLVEIRYFLGCTAEETAELTGISKATVDRELRFVKAWLYRRLYPERKPLYVQVESV</sequence>
<proteinExistence type="inferred from homology"/>
<dbReference type="PANTHER" id="PTHR43133:SF39">
    <property type="entry name" value="SIMILAR TO RNA POLYMERASE SIGMA-E FACTOR"/>
    <property type="match status" value="1"/>
</dbReference>
<dbReference type="InterPro" id="IPR011517">
    <property type="entry name" value="RNA_pol_sigma70_ECF-like"/>
</dbReference>
<name>A0A7W7ZGN8_9BACT</name>
<gene>
    <name evidence="6" type="ORF">HDF16_004002</name>
</gene>
<dbReference type="InterPro" id="IPR014284">
    <property type="entry name" value="RNA_pol_sigma-70_dom"/>
</dbReference>
<dbReference type="InterPro" id="IPR039425">
    <property type="entry name" value="RNA_pol_sigma-70-like"/>
</dbReference>
<dbReference type="InterPro" id="IPR013324">
    <property type="entry name" value="RNA_pol_sigma_r3/r4-like"/>
</dbReference>
<evidence type="ECO:0000256" key="4">
    <source>
        <dbReference type="ARBA" id="ARBA00023163"/>
    </source>
</evidence>
<dbReference type="Proteomes" id="UP000540989">
    <property type="component" value="Unassembled WGS sequence"/>
</dbReference>
<evidence type="ECO:0000313" key="6">
    <source>
        <dbReference type="EMBL" id="MBB5059279.1"/>
    </source>
</evidence>
<dbReference type="SUPFAM" id="SSF88659">
    <property type="entry name" value="Sigma3 and sigma4 domains of RNA polymerase sigma factors"/>
    <property type="match status" value="1"/>
</dbReference>
<dbReference type="InterPro" id="IPR036388">
    <property type="entry name" value="WH-like_DNA-bd_sf"/>
</dbReference>
<evidence type="ECO:0000256" key="2">
    <source>
        <dbReference type="ARBA" id="ARBA00023015"/>
    </source>
</evidence>
<evidence type="ECO:0000259" key="5">
    <source>
        <dbReference type="Pfam" id="PF07638"/>
    </source>
</evidence>
<organism evidence="6 7">
    <name type="scientific">Granulicella aggregans</name>
    <dbReference type="NCBI Taxonomy" id="474949"/>
    <lineage>
        <taxon>Bacteria</taxon>
        <taxon>Pseudomonadati</taxon>
        <taxon>Acidobacteriota</taxon>
        <taxon>Terriglobia</taxon>
        <taxon>Terriglobales</taxon>
        <taxon>Acidobacteriaceae</taxon>
        <taxon>Granulicella</taxon>
    </lineage>
</organism>
<keyword evidence="2" id="KW-0805">Transcription regulation</keyword>
<dbReference type="PANTHER" id="PTHR43133">
    <property type="entry name" value="RNA POLYMERASE ECF-TYPE SIGMA FACTO"/>
    <property type="match status" value="1"/>
</dbReference>
<reference evidence="6 7" key="1">
    <citation type="submission" date="2020-08" db="EMBL/GenBank/DDBJ databases">
        <title>Genomic Encyclopedia of Type Strains, Phase IV (KMG-V): Genome sequencing to study the core and pangenomes of soil and plant-associated prokaryotes.</title>
        <authorList>
            <person name="Whitman W."/>
        </authorList>
    </citation>
    <scope>NUCLEOTIDE SEQUENCE [LARGE SCALE GENOMIC DNA]</scope>
    <source>
        <strain evidence="6 7">M8UP14</strain>
    </source>
</reference>
<dbReference type="Gene3D" id="1.10.1740.10">
    <property type="match status" value="1"/>
</dbReference>
<feature type="domain" description="RNA polymerase sigma-70 ECF-like HTH" evidence="5">
    <location>
        <begin position="1"/>
        <end position="180"/>
    </location>
</feature>
<keyword evidence="4" id="KW-0804">Transcription</keyword>
<keyword evidence="3" id="KW-0731">Sigma factor</keyword>
<evidence type="ECO:0000313" key="7">
    <source>
        <dbReference type="Proteomes" id="UP000540989"/>
    </source>
</evidence>
<dbReference type="Gene3D" id="1.10.10.10">
    <property type="entry name" value="Winged helix-like DNA-binding domain superfamily/Winged helix DNA-binding domain"/>
    <property type="match status" value="1"/>
</dbReference>
<dbReference type="AlphaFoldDB" id="A0A7W7ZGN8"/>
<dbReference type="NCBIfam" id="TIGR02937">
    <property type="entry name" value="sigma70-ECF"/>
    <property type="match status" value="1"/>
</dbReference>
<protein>
    <submittedName>
        <fullName evidence="6">RNA polymerase sigma factor (TIGR02999 family)</fullName>
    </submittedName>
</protein>
<dbReference type="GO" id="GO:0006352">
    <property type="term" value="P:DNA-templated transcription initiation"/>
    <property type="evidence" value="ECO:0007669"/>
    <property type="project" value="InterPro"/>
</dbReference>
<dbReference type="NCBIfam" id="TIGR02999">
    <property type="entry name" value="Sig-70_X6"/>
    <property type="match status" value="1"/>
</dbReference>
<dbReference type="Pfam" id="PF07638">
    <property type="entry name" value="Sigma70_ECF"/>
    <property type="match status" value="1"/>
</dbReference>
<dbReference type="RefSeq" id="WP_184220447.1">
    <property type="nucleotide sequence ID" value="NZ_JACHIP010000005.1"/>
</dbReference>
<dbReference type="SUPFAM" id="SSF88946">
    <property type="entry name" value="Sigma2 domain of RNA polymerase sigma factors"/>
    <property type="match status" value="1"/>
</dbReference>
<accession>A0A7W7ZGN8</accession>
<dbReference type="InterPro" id="IPR053812">
    <property type="entry name" value="HTH_Sigma70_ECF-like"/>
</dbReference>
<dbReference type="EMBL" id="JACHIP010000005">
    <property type="protein sequence ID" value="MBB5059279.1"/>
    <property type="molecule type" value="Genomic_DNA"/>
</dbReference>
<comment type="caution">
    <text evidence="6">The sequence shown here is derived from an EMBL/GenBank/DDBJ whole genome shotgun (WGS) entry which is preliminary data.</text>
</comment>